<dbReference type="CDD" id="cd07389">
    <property type="entry name" value="MPP_PhoD"/>
    <property type="match status" value="1"/>
</dbReference>
<keyword evidence="1" id="KW-1133">Transmembrane helix</keyword>
<feature type="transmembrane region" description="Helical" evidence="1">
    <location>
        <begin position="55"/>
        <end position="74"/>
    </location>
</feature>
<dbReference type="InterPro" id="IPR029052">
    <property type="entry name" value="Metallo-depent_PP-like"/>
</dbReference>
<dbReference type="STRING" id="1280837.A0A316VKK6"/>
<proteinExistence type="predicted"/>
<gene>
    <name evidence="3" type="ORF">FA14DRAFT_140464</name>
</gene>
<keyword evidence="1" id="KW-0472">Membrane</keyword>
<organism evidence="3 4">
    <name type="scientific">Meira miltonrushii</name>
    <dbReference type="NCBI Taxonomy" id="1280837"/>
    <lineage>
        <taxon>Eukaryota</taxon>
        <taxon>Fungi</taxon>
        <taxon>Dikarya</taxon>
        <taxon>Basidiomycota</taxon>
        <taxon>Ustilaginomycotina</taxon>
        <taxon>Exobasidiomycetes</taxon>
        <taxon>Exobasidiales</taxon>
        <taxon>Brachybasidiaceae</taxon>
        <taxon>Meira</taxon>
    </lineage>
</organism>
<dbReference type="Pfam" id="PF09423">
    <property type="entry name" value="PhoD"/>
    <property type="match status" value="1"/>
</dbReference>
<dbReference type="PANTHER" id="PTHR43606:SF2">
    <property type="entry name" value="ALKALINE PHOSPHATASE FAMILY PROTEIN (AFU_ORTHOLOGUE AFUA_5G03860)"/>
    <property type="match status" value="1"/>
</dbReference>
<feature type="transmembrane region" description="Helical" evidence="1">
    <location>
        <begin position="169"/>
        <end position="192"/>
    </location>
</feature>
<sequence>MPDAETGKQQQQSQEKQDVIHSIEEAVGVFGRLQVIMSVLLRLGAFLYLRWVPNTLLMKLMHFFYAFYFLAWSIRQLSISKQVVSLIDQADILPAKADLKLLADRVEVDNQSNGLIKTNGNKDAVEHKSEQNGTTVESEKEALIRSLSVWELTRVVLFGRSTRSSTINLLSFGFHTLLFLFFLDAAWSPYIFPSHHEHNLHFAHVGALGPKTATIHVRYPFPLGQRDDYLNGGLIEQDIGSFDGALRDAQSLFDNPEPLRVVYREVRNIVLESNSAANSIDGRIRTQAKRWERGPLLKLDAESDWTGSAKIEGLWPATEYEWRLAFAHNSTFTSVPSHARKFITWPDPRLSDDKDALGALRTTRNEDGSAPFDDPNHFTFGSSSCIKPDFPWTPTQFWAWSWLLRLFNIGNEPGGFALRNRIQGFDKLAERVLDGRDRPSMRFFVQLGDVIYGDVPYWGGPFILTYRKLYRNLFASDSFRRVYERLPMMSIYDDHEVVNNWGGNKLVGSAVDEDSHQITKVTTPEAVPPATKAWYEYIGSSNPDPLEPGQHYYTFRYGDTAFFVMDCRRHRSPWQIEDDEDKTMLGQQQKDAFIRWLGAVNSTATFKFVVSSVPFTTLWGGPLDYDSKTDSWAAYTHERDYLMTIMQYIPNIIVLSGDRHEFASVGIAPVGTRSDYHPVTEFSTSPLNMFYLPVRTLSQAHNLGATGAERLYKYLPDGNIKWSEFEVDTRDVSKPVVHVKVIIDGDVAWKVSVHGTPIHRTRNAIGGLAQTFLELLNWRPRRWF</sequence>
<feature type="domain" description="PhoD-like phosphatase metallophosphatase" evidence="2">
    <location>
        <begin position="465"/>
        <end position="697"/>
    </location>
</feature>
<reference evidence="3 4" key="1">
    <citation type="journal article" date="2018" name="Mol. Biol. Evol.">
        <title>Broad Genomic Sampling Reveals a Smut Pathogenic Ancestry of the Fungal Clade Ustilaginomycotina.</title>
        <authorList>
            <person name="Kijpornyongpan T."/>
            <person name="Mondo S.J."/>
            <person name="Barry K."/>
            <person name="Sandor L."/>
            <person name="Lee J."/>
            <person name="Lipzen A."/>
            <person name="Pangilinan J."/>
            <person name="LaButti K."/>
            <person name="Hainaut M."/>
            <person name="Henrissat B."/>
            <person name="Grigoriev I.V."/>
            <person name="Spatafora J.W."/>
            <person name="Aime M.C."/>
        </authorList>
    </citation>
    <scope>NUCLEOTIDE SEQUENCE [LARGE SCALE GENOMIC DNA]</scope>
    <source>
        <strain evidence="3 4">MCA 3882</strain>
    </source>
</reference>
<dbReference type="SUPFAM" id="SSF56300">
    <property type="entry name" value="Metallo-dependent phosphatases"/>
    <property type="match status" value="1"/>
</dbReference>
<name>A0A316VKK6_9BASI</name>
<dbReference type="InParanoid" id="A0A316VKK6"/>
<dbReference type="EMBL" id="KZ819602">
    <property type="protein sequence ID" value="PWN36581.1"/>
    <property type="molecule type" value="Genomic_DNA"/>
</dbReference>
<dbReference type="Gene3D" id="3.60.21.70">
    <property type="entry name" value="PhoD-like phosphatase"/>
    <property type="match status" value="1"/>
</dbReference>
<evidence type="ECO:0000313" key="3">
    <source>
        <dbReference type="EMBL" id="PWN36581.1"/>
    </source>
</evidence>
<protein>
    <recommendedName>
        <fullName evidence="2">PhoD-like phosphatase metallophosphatase domain-containing protein</fullName>
    </recommendedName>
</protein>
<evidence type="ECO:0000259" key="2">
    <source>
        <dbReference type="Pfam" id="PF09423"/>
    </source>
</evidence>
<dbReference type="RefSeq" id="XP_025356883.1">
    <property type="nucleotide sequence ID" value="XM_025497098.1"/>
</dbReference>
<keyword evidence="4" id="KW-1185">Reference proteome</keyword>
<evidence type="ECO:0000313" key="4">
    <source>
        <dbReference type="Proteomes" id="UP000245771"/>
    </source>
</evidence>
<accession>A0A316VKK6</accession>
<keyword evidence="1" id="KW-0812">Transmembrane</keyword>
<dbReference type="PANTHER" id="PTHR43606">
    <property type="entry name" value="PHOSPHATASE, PUTATIVE (AFU_ORTHOLOGUE AFUA_6G08710)-RELATED"/>
    <property type="match status" value="1"/>
</dbReference>
<evidence type="ECO:0000256" key="1">
    <source>
        <dbReference type="SAM" id="Phobius"/>
    </source>
</evidence>
<dbReference type="OrthoDB" id="2100241at2759"/>
<dbReference type="InterPro" id="IPR018946">
    <property type="entry name" value="PhoD-like_MPP"/>
</dbReference>
<dbReference type="Proteomes" id="UP000245771">
    <property type="component" value="Unassembled WGS sequence"/>
</dbReference>
<dbReference type="GeneID" id="37018879"/>
<dbReference type="InterPro" id="IPR038607">
    <property type="entry name" value="PhoD-like_sf"/>
</dbReference>
<dbReference type="AlphaFoldDB" id="A0A316VKK6"/>
<dbReference type="InterPro" id="IPR052900">
    <property type="entry name" value="Phospholipid_Metab_Enz"/>
</dbReference>